<accession>A0A9N9SWT2</accession>
<keyword evidence="1" id="KW-0346">Stress response</keyword>
<protein>
    <recommendedName>
        <fullName evidence="7">SHSP domain-containing protein</fullName>
    </recommendedName>
</protein>
<feature type="domain" description="SHSP" evidence="7">
    <location>
        <begin position="59"/>
        <end position="168"/>
    </location>
</feature>
<evidence type="ECO:0000313" key="8">
    <source>
        <dbReference type="EMBL" id="CAG9833561.1"/>
    </source>
</evidence>
<feature type="binding site" evidence="3">
    <location>
        <position position="114"/>
    </location>
    <ligand>
        <name>Zn(2+)</name>
        <dbReference type="ChEBI" id="CHEBI:29105"/>
        <label>1</label>
    </ligand>
</feature>
<feature type="compositionally biased region" description="Polar residues" evidence="6">
    <location>
        <begin position="55"/>
        <end position="71"/>
    </location>
</feature>
<dbReference type="SUPFAM" id="SSF49764">
    <property type="entry name" value="HSP20-like chaperones"/>
    <property type="match status" value="1"/>
</dbReference>
<evidence type="ECO:0000313" key="9">
    <source>
        <dbReference type="Proteomes" id="UP001153709"/>
    </source>
</evidence>
<evidence type="ECO:0000256" key="3">
    <source>
        <dbReference type="PIRSR" id="PIRSR036514-1"/>
    </source>
</evidence>
<dbReference type="AlphaFoldDB" id="A0A9N9SWT2"/>
<evidence type="ECO:0000256" key="5">
    <source>
        <dbReference type="RuleBase" id="RU003616"/>
    </source>
</evidence>
<keyword evidence="3" id="KW-0479">Metal-binding</keyword>
<dbReference type="PRINTS" id="PR00299">
    <property type="entry name" value="ACRYSTALLIN"/>
</dbReference>
<feature type="binding site" evidence="3">
    <location>
        <position position="107"/>
    </location>
    <ligand>
        <name>Zn(2+)</name>
        <dbReference type="ChEBI" id="CHEBI:29105"/>
        <label>2</label>
    </ligand>
</feature>
<reference evidence="8" key="1">
    <citation type="submission" date="2022-01" db="EMBL/GenBank/DDBJ databases">
        <authorList>
            <person name="King R."/>
        </authorList>
    </citation>
    <scope>NUCLEOTIDE SEQUENCE</scope>
</reference>
<dbReference type="Proteomes" id="UP001153709">
    <property type="component" value="Chromosome 4"/>
</dbReference>
<dbReference type="InterPro" id="IPR001436">
    <property type="entry name" value="Alpha-crystallin/sHSP_animal"/>
</dbReference>
<keyword evidence="3" id="KW-0862">Zinc</keyword>
<feature type="region of interest" description="Disordered" evidence="6">
    <location>
        <begin position="51"/>
        <end position="71"/>
    </location>
</feature>
<proteinExistence type="inferred from homology"/>
<dbReference type="OrthoDB" id="1431247at2759"/>
<feature type="region of interest" description="Disordered" evidence="6">
    <location>
        <begin position="169"/>
        <end position="194"/>
    </location>
</feature>
<dbReference type="InterPro" id="IPR002068">
    <property type="entry name" value="A-crystallin/Hsp20_dom"/>
</dbReference>
<feature type="binding site" evidence="3">
    <location>
        <position position="109"/>
    </location>
    <ligand>
        <name>Zn(2+)</name>
        <dbReference type="ChEBI" id="CHEBI:29105"/>
        <label>1</label>
    </ligand>
</feature>
<comment type="similarity">
    <text evidence="2 4 5">Belongs to the small heat shock protein (HSP20) family.</text>
</comment>
<dbReference type="GO" id="GO:0051082">
    <property type="term" value="F:unfolded protein binding"/>
    <property type="evidence" value="ECO:0007669"/>
    <property type="project" value="TreeGrafter"/>
</dbReference>
<evidence type="ECO:0000256" key="4">
    <source>
        <dbReference type="PROSITE-ProRule" id="PRU00285"/>
    </source>
</evidence>
<dbReference type="GO" id="GO:0005737">
    <property type="term" value="C:cytoplasm"/>
    <property type="evidence" value="ECO:0007669"/>
    <property type="project" value="TreeGrafter"/>
</dbReference>
<keyword evidence="9" id="KW-1185">Reference proteome</keyword>
<dbReference type="EMBL" id="OU898279">
    <property type="protein sequence ID" value="CAG9833561.1"/>
    <property type="molecule type" value="Genomic_DNA"/>
</dbReference>
<dbReference type="InterPro" id="IPR055269">
    <property type="entry name" value="Alpha-crystallin/HSP_16"/>
</dbReference>
<evidence type="ECO:0000256" key="6">
    <source>
        <dbReference type="SAM" id="MobiDB-lite"/>
    </source>
</evidence>
<dbReference type="GO" id="GO:0005634">
    <property type="term" value="C:nucleus"/>
    <property type="evidence" value="ECO:0007669"/>
    <property type="project" value="TreeGrafter"/>
</dbReference>
<dbReference type="Gene3D" id="2.60.40.790">
    <property type="match status" value="1"/>
</dbReference>
<dbReference type="CDD" id="cd06526">
    <property type="entry name" value="metazoan_ACD"/>
    <property type="match status" value="1"/>
</dbReference>
<dbReference type="PANTHER" id="PTHR45640">
    <property type="entry name" value="HEAT SHOCK PROTEIN HSP-12.2-RELATED"/>
    <property type="match status" value="1"/>
</dbReference>
<sequence>MAFIPRIFHDNFWAPNCPVRRADSGNVVRNITEDVLNSIAIAQAMFGPECDRNNQEVNRNSEGQRQRSSVTVDKNKFQANFDVQHFRPEEITVKVNDDKSITIEAKHEEKPDEHGAIYRHFIRKYVLPENCDIDRVESRLSSDGVLTITAPVITENTAEHRTIPIIRTGEPVRPQENLTHEGKEPVEDKDVMES</sequence>
<feature type="compositionally biased region" description="Basic and acidic residues" evidence="6">
    <location>
        <begin position="178"/>
        <end position="194"/>
    </location>
</feature>
<dbReference type="Pfam" id="PF00011">
    <property type="entry name" value="HSP20"/>
    <property type="match status" value="1"/>
</dbReference>
<name>A0A9N9SWT2_DIABA</name>
<evidence type="ECO:0000256" key="2">
    <source>
        <dbReference type="PIRNR" id="PIRNR036514"/>
    </source>
</evidence>
<dbReference type="GO" id="GO:0046872">
    <property type="term" value="F:metal ion binding"/>
    <property type="evidence" value="ECO:0007669"/>
    <property type="project" value="UniProtKB-KW"/>
</dbReference>
<dbReference type="InterPro" id="IPR008978">
    <property type="entry name" value="HSP20-like_chaperone"/>
</dbReference>
<dbReference type="PROSITE" id="PS01031">
    <property type="entry name" value="SHSP"/>
    <property type="match status" value="1"/>
</dbReference>
<evidence type="ECO:0000259" key="7">
    <source>
        <dbReference type="PROSITE" id="PS01031"/>
    </source>
</evidence>
<gene>
    <name evidence="8" type="ORF">DIABBA_LOCUS6958</name>
</gene>
<dbReference type="GO" id="GO:0009408">
    <property type="term" value="P:response to heat"/>
    <property type="evidence" value="ECO:0007669"/>
    <property type="project" value="UniProtKB-ARBA"/>
</dbReference>
<evidence type="ECO:0000256" key="1">
    <source>
        <dbReference type="ARBA" id="ARBA00023016"/>
    </source>
</evidence>
<dbReference type="PANTHER" id="PTHR45640:SF13">
    <property type="entry name" value="HEAT SHOCK PROTEIN 22-RELATED"/>
    <property type="match status" value="1"/>
</dbReference>
<organism evidence="8 9">
    <name type="scientific">Diabrotica balteata</name>
    <name type="common">Banded cucumber beetle</name>
    <dbReference type="NCBI Taxonomy" id="107213"/>
    <lineage>
        <taxon>Eukaryota</taxon>
        <taxon>Metazoa</taxon>
        <taxon>Ecdysozoa</taxon>
        <taxon>Arthropoda</taxon>
        <taxon>Hexapoda</taxon>
        <taxon>Insecta</taxon>
        <taxon>Pterygota</taxon>
        <taxon>Neoptera</taxon>
        <taxon>Endopterygota</taxon>
        <taxon>Coleoptera</taxon>
        <taxon>Polyphaga</taxon>
        <taxon>Cucujiformia</taxon>
        <taxon>Chrysomeloidea</taxon>
        <taxon>Chrysomelidae</taxon>
        <taxon>Galerucinae</taxon>
        <taxon>Diabroticina</taxon>
        <taxon>Diabroticites</taxon>
        <taxon>Diabrotica</taxon>
    </lineage>
</organism>
<dbReference type="GO" id="GO:0042026">
    <property type="term" value="P:protein refolding"/>
    <property type="evidence" value="ECO:0007669"/>
    <property type="project" value="TreeGrafter"/>
</dbReference>
<dbReference type="PIRSF" id="PIRSF036514">
    <property type="entry name" value="Sm_HSP_B1"/>
    <property type="match status" value="1"/>
</dbReference>